<comment type="caution">
    <text evidence="2">The sequence shown here is derived from an EMBL/GenBank/DDBJ whole genome shotgun (WGS) entry which is preliminary data.</text>
</comment>
<sequence>GKCPIQQHDHCEFVKDKSLRQQVSDLLVTCPRQYDLKKNQSKEEHENECNYKRKIGEMKDHLDNSCRLISIQHIILLVKELQSQLQAEKLQTVLSPFLRKHFKIKKKKEELRKMNLKSNAEIETLKESDNEKNKEIQQLKQCQNAFDIRVIKLEEILKSNNDEQLKQIAKLNVRIFYF</sequence>
<keyword evidence="1" id="KW-0175">Coiled coil</keyword>
<evidence type="ECO:0000313" key="2">
    <source>
        <dbReference type="EMBL" id="ETO11328.1"/>
    </source>
</evidence>
<feature type="coiled-coil region" evidence="1">
    <location>
        <begin position="108"/>
        <end position="145"/>
    </location>
</feature>
<evidence type="ECO:0000256" key="1">
    <source>
        <dbReference type="SAM" id="Coils"/>
    </source>
</evidence>
<reference evidence="2 3" key="1">
    <citation type="journal article" date="2013" name="Curr. Biol.">
        <title>The Genome of the Foraminiferan Reticulomyxa filosa.</title>
        <authorList>
            <person name="Glockner G."/>
            <person name="Hulsmann N."/>
            <person name="Schleicher M."/>
            <person name="Noegel A.A."/>
            <person name="Eichinger L."/>
            <person name="Gallinger C."/>
            <person name="Pawlowski J."/>
            <person name="Sierra R."/>
            <person name="Euteneuer U."/>
            <person name="Pillet L."/>
            <person name="Moustafa A."/>
            <person name="Platzer M."/>
            <person name="Groth M."/>
            <person name="Szafranski K."/>
            <person name="Schliwa M."/>
        </authorList>
    </citation>
    <scope>NUCLEOTIDE SEQUENCE [LARGE SCALE GENOMIC DNA]</scope>
</reference>
<accession>X6MBE4</accession>
<organism evidence="2 3">
    <name type="scientific">Reticulomyxa filosa</name>
    <dbReference type="NCBI Taxonomy" id="46433"/>
    <lineage>
        <taxon>Eukaryota</taxon>
        <taxon>Sar</taxon>
        <taxon>Rhizaria</taxon>
        <taxon>Retaria</taxon>
        <taxon>Foraminifera</taxon>
        <taxon>Monothalamids</taxon>
        <taxon>Reticulomyxidae</taxon>
        <taxon>Reticulomyxa</taxon>
    </lineage>
</organism>
<evidence type="ECO:0008006" key="4">
    <source>
        <dbReference type="Google" id="ProtNLM"/>
    </source>
</evidence>
<dbReference type="Proteomes" id="UP000023152">
    <property type="component" value="Unassembled WGS sequence"/>
</dbReference>
<feature type="non-terminal residue" evidence="2">
    <location>
        <position position="1"/>
    </location>
</feature>
<dbReference type="AlphaFoldDB" id="X6MBE4"/>
<proteinExistence type="predicted"/>
<evidence type="ECO:0000313" key="3">
    <source>
        <dbReference type="Proteomes" id="UP000023152"/>
    </source>
</evidence>
<gene>
    <name evidence="2" type="ORF">RFI_26049</name>
</gene>
<name>X6MBE4_RETFI</name>
<dbReference type="EMBL" id="ASPP01022570">
    <property type="protein sequence ID" value="ETO11328.1"/>
    <property type="molecule type" value="Genomic_DNA"/>
</dbReference>
<keyword evidence="3" id="KW-1185">Reference proteome</keyword>
<protein>
    <recommendedName>
        <fullName evidence="4">TRAF-type domain-containing protein</fullName>
    </recommendedName>
</protein>